<dbReference type="InterPro" id="IPR036390">
    <property type="entry name" value="WH_DNA-bd_sf"/>
</dbReference>
<dbReference type="InterPro" id="IPR050950">
    <property type="entry name" value="HTH-type_LysR_regulators"/>
</dbReference>
<dbReference type="SUPFAM" id="SSF53850">
    <property type="entry name" value="Periplasmic binding protein-like II"/>
    <property type="match status" value="1"/>
</dbReference>
<comment type="similarity">
    <text evidence="1">Belongs to the LysR transcriptional regulatory family.</text>
</comment>
<accession>A0A5C6Q6F4</accession>
<evidence type="ECO:0000256" key="3">
    <source>
        <dbReference type="ARBA" id="ARBA00023125"/>
    </source>
</evidence>
<keyword evidence="2" id="KW-0805">Transcription regulation</keyword>
<keyword evidence="4" id="KW-0804">Transcription</keyword>
<dbReference type="PROSITE" id="PS50931">
    <property type="entry name" value="HTH_LYSR"/>
    <property type="match status" value="1"/>
</dbReference>
<dbReference type="Pfam" id="PF00126">
    <property type="entry name" value="HTH_1"/>
    <property type="match status" value="1"/>
</dbReference>
<organism evidence="6 7">
    <name type="scientific">Colwellia demingiae</name>
    <dbReference type="NCBI Taxonomy" id="89401"/>
    <lineage>
        <taxon>Bacteria</taxon>
        <taxon>Pseudomonadati</taxon>
        <taxon>Pseudomonadota</taxon>
        <taxon>Gammaproteobacteria</taxon>
        <taxon>Alteromonadales</taxon>
        <taxon>Colwelliaceae</taxon>
        <taxon>Colwellia</taxon>
    </lineage>
</organism>
<evidence type="ECO:0000259" key="5">
    <source>
        <dbReference type="PROSITE" id="PS50931"/>
    </source>
</evidence>
<dbReference type="GO" id="GO:0003700">
    <property type="term" value="F:DNA-binding transcription factor activity"/>
    <property type="evidence" value="ECO:0007669"/>
    <property type="project" value="InterPro"/>
</dbReference>
<evidence type="ECO:0000313" key="7">
    <source>
        <dbReference type="Proteomes" id="UP000321822"/>
    </source>
</evidence>
<evidence type="ECO:0000256" key="4">
    <source>
        <dbReference type="ARBA" id="ARBA00023163"/>
    </source>
</evidence>
<feature type="domain" description="HTH lysR-type" evidence="5">
    <location>
        <begin position="3"/>
        <end position="60"/>
    </location>
</feature>
<protein>
    <submittedName>
        <fullName evidence="6">LysR family transcriptional regulator</fullName>
    </submittedName>
</protein>
<proteinExistence type="inferred from homology"/>
<evidence type="ECO:0000313" key="6">
    <source>
        <dbReference type="EMBL" id="TWX64368.1"/>
    </source>
</evidence>
<dbReference type="InterPro" id="IPR005119">
    <property type="entry name" value="LysR_subst-bd"/>
</dbReference>
<dbReference type="Proteomes" id="UP000321822">
    <property type="component" value="Unassembled WGS sequence"/>
</dbReference>
<dbReference type="PRINTS" id="PR00039">
    <property type="entry name" value="HTHLYSR"/>
</dbReference>
<dbReference type="AlphaFoldDB" id="A0A5C6Q6F4"/>
<keyword evidence="3" id="KW-0238">DNA-binding</keyword>
<dbReference type="InterPro" id="IPR000847">
    <property type="entry name" value="LysR_HTH_N"/>
</dbReference>
<dbReference type="PANTHER" id="PTHR30419:SF30">
    <property type="entry name" value="LYSR FAMILY TRANSCRIPTIONAL REGULATOR"/>
    <property type="match status" value="1"/>
</dbReference>
<evidence type="ECO:0000256" key="2">
    <source>
        <dbReference type="ARBA" id="ARBA00023015"/>
    </source>
</evidence>
<dbReference type="Gene3D" id="3.40.190.290">
    <property type="match status" value="1"/>
</dbReference>
<name>A0A5C6Q6F4_9GAMM</name>
<dbReference type="CDD" id="cd08440">
    <property type="entry name" value="PBP2_LTTR_like_4"/>
    <property type="match status" value="1"/>
</dbReference>
<dbReference type="EMBL" id="VOLT01000014">
    <property type="protein sequence ID" value="TWX64368.1"/>
    <property type="molecule type" value="Genomic_DNA"/>
</dbReference>
<dbReference type="SUPFAM" id="SSF46785">
    <property type="entry name" value="Winged helix' DNA-binding domain"/>
    <property type="match status" value="1"/>
</dbReference>
<dbReference type="Gene3D" id="1.10.10.10">
    <property type="entry name" value="Winged helix-like DNA-binding domain superfamily/Winged helix DNA-binding domain"/>
    <property type="match status" value="1"/>
</dbReference>
<gene>
    <name evidence="6" type="ORF">ESZ36_20590</name>
</gene>
<dbReference type="OrthoDB" id="646694at2"/>
<evidence type="ECO:0000256" key="1">
    <source>
        <dbReference type="ARBA" id="ARBA00009437"/>
    </source>
</evidence>
<keyword evidence="7" id="KW-1185">Reference proteome</keyword>
<dbReference type="GO" id="GO:0003677">
    <property type="term" value="F:DNA binding"/>
    <property type="evidence" value="ECO:0007669"/>
    <property type="project" value="UniProtKB-KW"/>
</dbReference>
<sequence>MNITIKHMRGFLAVAQTRSFAEASELIHLSQPALSITIKNLEESIGGQLFIRTTRSLALTPEGRTFLPVAKRLLADWDSAFNDLNNLFLLNRGNLTVAAMPSFASTVLPTHLNTFHQLHPSINIKVHDVIAEDAVALVRSGKVELAISFDPGESEDLLFEPLFTDNFVAALPKQHPLLNQSEITWQAFEKLPFITLQRPSNIRNLIDNALLEQDIVLNIEFETNQLATIGQMVATGLGVSAMPSLSIEQLRSMDVECRRLVSPVVSRRVGIITKHRSQLSTPTAKFKQLVQQSYLAD</sequence>
<dbReference type="Pfam" id="PF03466">
    <property type="entry name" value="LysR_substrate"/>
    <property type="match status" value="1"/>
</dbReference>
<comment type="caution">
    <text evidence="6">The sequence shown here is derived from an EMBL/GenBank/DDBJ whole genome shotgun (WGS) entry which is preliminary data.</text>
</comment>
<dbReference type="GO" id="GO:0005829">
    <property type="term" value="C:cytosol"/>
    <property type="evidence" value="ECO:0007669"/>
    <property type="project" value="TreeGrafter"/>
</dbReference>
<reference evidence="6 7" key="1">
    <citation type="submission" date="2019-07" db="EMBL/GenBank/DDBJ databases">
        <title>Genomes of sea-ice associated Colwellia species.</title>
        <authorList>
            <person name="Bowman J.P."/>
        </authorList>
    </citation>
    <scope>NUCLEOTIDE SEQUENCE [LARGE SCALE GENOMIC DNA]</scope>
    <source>
        <strain evidence="6 7">ACAM 459</strain>
    </source>
</reference>
<dbReference type="PANTHER" id="PTHR30419">
    <property type="entry name" value="HTH-TYPE TRANSCRIPTIONAL REGULATOR YBHD"/>
    <property type="match status" value="1"/>
</dbReference>
<dbReference type="InterPro" id="IPR036388">
    <property type="entry name" value="WH-like_DNA-bd_sf"/>
</dbReference>
<dbReference type="RefSeq" id="WP_146791354.1">
    <property type="nucleotide sequence ID" value="NZ_VOLT01000014.1"/>
</dbReference>
<dbReference type="FunFam" id="1.10.10.10:FF:000001">
    <property type="entry name" value="LysR family transcriptional regulator"/>
    <property type="match status" value="1"/>
</dbReference>